<reference evidence="1 2" key="1">
    <citation type="submission" date="2017-06" db="EMBL/GenBank/DDBJ databases">
        <title>Cmopartive genomic analysis of Ambrosia Fusariam Clade fungi.</title>
        <authorList>
            <person name="Stajich J.E."/>
            <person name="Carrillo J."/>
            <person name="Kijimoto T."/>
            <person name="Eskalen A."/>
            <person name="O'Donnell K."/>
            <person name="Kasson M."/>
        </authorList>
    </citation>
    <scope>NUCLEOTIDE SEQUENCE [LARGE SCALE GENOMIC DNA]</scope>
    <source>
        <strain evidence="1 2">NRRL 20438</strain>
    </source>
</reference>
<accession>A0A428V1D1</accession>
<name>A0A428V1D1_9HYPO</name>
<dbReference type="AlphaFoldDB" id="A0A428V1D1"/>
<proteinExistence type="predicted"/>
<comment type="caution">
    <text evidence="1">The sequence shown here is derived from an EMBL/GenBank/DDBJ whole genome shotgun (WGS) entry which is preliminary data.</text>
</comment>
<evidence type="ECO:0000313" key="1">
    <source>
        <dbReference type="EMBL" id="RSM20331.1"/>
    </source>
</evidence>
<dbReference type="EMBL" id="NIZV01000006">
    <property type="protein sequence ID" value="RSM20331.1"/>
    <property type="molecule type" value="Genomic_DNA"/>
</dbReference>
<organism evidence="1 2">
    <name type="scientific">Fusarium ambrosium</name>
    <dbReference type="NCBI Taxonomy" id="131363"/>
    <lineage>
        <taxon>Eukaryota</taxon>
        <taxon>Fungi</taxon>
        <taxon>Dikarya</taxon>
        <taxon>Ascomycota</taxon>
        <taxon>Pezizomycotina</taxon>
        <taxon>Sordariomycetes</taxon>
        <taxon>Hypocreomycetidae</taxon>
        <taxon>Hypocreales</taxon>
        <taxon>Nectriaceae</taxon>
        <taxon>Fusarium</taxon>
        <taxon>Fusarium solani species complex</taxon>
    </lineage>
</organism>
<sequence>MAMTKFSLALSNGREHPVGQELLNQGQIGNVLAAMPKLTDLSIQGHDLGMIGAIPSSWYCRVDGTKNEGKKLWRKAKFPDLRSAEFAYGLVSRDEIRGFLCHHGTTLRHFRLLFCSLGDDMPSWFNAVQDIFKVAGNGKRSGFALPF</sequence>
<gene>
    <name evidence="1" type="ORF">CDV31_000826</name>
</gene>
<dbReference type="Proteomes" id="UP000288429">
    <property type="component" value="Unassembled WGS sequence"/>
</dbReference>
<evidence type="ECO:0000313" key="2">
    <source>
        <dbReference type="Proteomes" id="UP000288429"/>
    </source>
</evidence>
<protein>
    <submittedName>
        <fullName evidence="1">Uncharacterized protein</fullName>
    </submittedName>
</protein>
<keyword evidence="2" id="KW-1185">Reference proteome</keyword>